<comment type="caution">
    <text evidence="3">The sequence shown here is derived from an EMBL/GenBank/DDBJ whole genome shotgun (WGS) entry which is preliminary data.</text>
</comment>
<dbReference type="EMBL" id="JAUSVL010000001">
    <property type="protein sequence ID" value="MDQ0291303.1"/>
    <property type="molecule type" value="Genomic_DNA"/>
</dbReference>
<feature type="domain" description="Peptidoglycan beta-N-acetylmuramidase NamZ N-terminal" evidence="1">
    <location>
        <begin position="24"/>
        <end position="222"/>
    </location>
</feature>
<dbReference type="Pfam" id="PF20732">
    <property type="entry name" value="NamZ_C"/>
    <property type="match status" value="1"/>
</dbReference>
<dbReference type="InterPro" id="IPR048503">
    <property type="entry name" value="NamZ_C"/>
</dbReference>
<protein>
    <submittedName>
        <fullName evidence="3">Uncharacterized protein YbbC (DUF1343 family)</fullName>
    </submittedName>
</protein>
<evidence type="ECO:0000259" key="2">
    <source>
        <dbReference type="Pfam" id="PF20732"/>
    </source>
</evidence>
<dbReference type="GO" id="GO:0033922">
    <property type="term" value="F:peptidoglycan beta-N-acetylmuramidase activity"/>
    <property type="evidence" value="ECO:0007669"/>
    <property type="project" value="InterPro"/>
</dbReference>
<evidence type="ECO:0000313" key="3">
    <source>
        <dbReference type="EMBL" id="MDQ0291303.1"/>
    </source>
</evidence>
<gene>
    <name evidence="3" type="ORF">J3R75_003410</name>
</gene>
<dbReference type="PANTHER" id="PTHR42915">
    <property type="entry name" value="HYPOTHETICAL 460 KDA PROTEIN IN FEUA-SIGW INTERGENIC REGION [PRECURSOR]"/>
    <property type="match status" value="1"/>
</dbReference>
<feature type="domain" description="Peptidoglycan beta-N-acetylmuramidase NamZ C-terminal" evidence="2">
    <location>
        <begin position="226"/>
        <end position="374"/>
    </location>
</feature>
<sequence length="376" mass="42135">MNAVYNGIDTIRDYRALLSGWRLGVISNPSGVDRGLTASIDILARDFRLTALFAPEHGIRGDRQAGQAIADDIDEALQVPVYSLHGQRKRIASAQLSAIDLLVYDLQDVGARFYTYLYTLSYAMEDCARQGVPLLVLDRFNPLGCAVVEGPLLRDQCRSFVGMYPMPVRYGLTVGEYARWINAEFGIGCELHVAPCRNYRRGMSFSACGLPWVSPSPNIPTPDSALLYIGTCIFEGTNVSEGRGTTRPFEQIGAPFIDARRLQERLARHELPGVIWRATHFIPTSGKYAGELCHGVQAHICDSEALRPFCAGMWLLHEIREQCRDFAWTAPEHADRLFGDDALRSGREDIPAILARAERESEDFRERSRPYWLYGD</sequence>
<proteinExistence type="predicted"/>
<dbReference type="PANTHER" id="PTHR42915:SF1">
    <property type="entry name" value="PEPTIDOGLYCAN BETA-N-ACETYLMURAMIDASE NAMZ"/>
    <property type="match status" value="1"/>
</dbReference>
<dbReference type="AlphaFoldDB" id="A0AAE3VIZ6"/>
<dbReference type="Pfam" id="PF07075">
    <property type="entry name" value="NamZ_N"/>
    <property type="match status" value="1"/>
</dbReference>
<dbReference type="Gene3D" id="3.90.1150.140">
    <property type="match status" value="1"/>
</dbReference>
<dbReference type="InterPro" id="IPR008302">
    <property type="entry name" value="NamZ"/>
</dbReference>
<dbReference type="PIRSF" id="PIRSF016719">
    <property type="entry name" value="UCP016719"/>
    <property type="match status" value="1"/>
</dbReference>
<name>A0AAE3VIZ6_9BACT</name>
<evidence type="ECO:0000259" key="1">
    <source>
        <dbReference type="Pfam" id="PF07075"/>
    </source>
</evidence>
<accession>A0AAE3VIZ6</accession>
<dbReference type="Gene3D" id="3.40.50.12170">
    <property type="entry name" value="Uncharacterised protein PF07075, DUF1343"/>
    <property type="match status" value="1"/>
</dbReference>
<dbReference type="InterPro" id="IPR048502">
    <property type="entry name" value="NamZ_N"/>
</dbReference>
<reference evidence="3" key="1">
    <citation type="submission" date="2023-07" db="EMBL/GenBank/DDBJ databases">
        <title>Genomic Encyclopedia of Type Strains, Phase IV (KMG-IV): sequencing the most valuable type-strain genomes for metagenomic binning, comparative biology and taxonomic classification.</title>
        <authorList>
            <person name="Goeker M."/>
        </authorList>
    </citation>
    <scope>NUCLEOTIDE SEQUENCE</scope>
    <source>
        <strain evidence="3">DSM 24202</strain>
    </source>
</reference>
<dbReference type="Proteomes" id="UP001238163">
    <property type="component" value="Unassembled WGS sequence"/>
</dbReference>
<dbReference type="RefSeq" id="WP_307263895.1">
    <property type="nucleotide sequence ID" value="NZ_JAUSVL010000001.1"/>
</dbReference>
<keyword evidence="4" id="KW-1185">Reference proteome</keyword>
<evidence type="ECO:0000313" key="4">
    <source>
        <dbReference type="Proteomes" id="UP001238163"/>
    </source>
</evidence>
<organism evidence="3 4">
    <name type="scientific">Oligosphaera ethanolica</name>
    <dbReference type="NCBI Taxonomy" id="760260"/>
    <lineage>
        <taxon>Bacteria</taxon>
        <taxon>Pseudomonadati</taxon>
        <taxon>Lentisphaerota</taxon>
        <taxon>Oligosphaeria</taxon>
        <taxon>Oligosphaerales</taxon>
        <taxon>Oligosphaeraceae</taxon>
        <taxon>Oligosphaera</taxon>
    </lineage>
</organism>